<proteinExistence type="predicted"/>
<dbReference type="RefSeq" id="WP_132830430.1">
    <property type="nucleotide sequence ID" value="NZ_SMFP01000010.1"/>
</dbReference>
<organism evidence="2 3">
    <name type="scientific">Antarcticimicrobium sediminis</name>
    <dbReference type="NCBI Taxonomy" id="2546227"/>
    <lineage>
        <taxon>Bacteria</taxon>
        <taxon>Pseudomonadati</taxon>
        <taxon>Pseudomonadota</taxon>
        <taxon>Alphaproteobacteria</taxon>
        <taxon>Rhodobacterales</taxon>
        <taxon>Paracoccaceae</taxon>
        <taxon>Antarcticimicrobium</taxon>
    </lineage>
</organism>
<comment type="caution">
    <text evidence="2">The sequence shown here is derived from an EMBL/GenBank/DDBJ whole genome shotgun (WGS) entry which is preliminary data.</text>
</comment>
<name>A0A4R5ENW6_9RHOB</name>
<evidence type="ECO:0000313" key="2">
    <source>
        <dbReference type="EMBL" id="TDE36318.1"/>
    </source>
</evidence>
<feature type="domain" description="AAA+ ATPase" evidence="1">
    <location>
        <begin position="50"/>
        <end position="222"/>
    </location>
</feature>
<keyword evidence="3" id="KW-1185">Reference proteome</keyword>
<dbReference type="Pfam" id="PF13481">
    <property type="entry name" value="AAA_25"/>
    <property type="match status" value="1"/>
</dbReference>
<gene>
    <name evidence="2" type="ORF">E1B25_15530</name>
</gene>
<dbReference type="SMART" id="SM00382">
    <property type="entry name" value="AAA"/>
    <property type="match status" value="1"/>
</dbReference>
<dbReference type="InterPro" id="IPR003593">
    <property type="entry name" value="AAA+_ATPase"/>
</dbReference>
<dbReference type="Gene3D" id="3.40.50.300">
    <property type="entry name" value="P-loop containing nucleotide triphosphate hydrolases"/>
    <property type="match status" value="1"/>
</dbReference>
<reference evidence="2 3" key="1">
    <citation type="submission" date="2019-03" db="EMBL/GenBank/DDBJ databases">
        <authorList>
            <person name="Zhang S."/>
        </authorList>
    </citation>
    <scope>NUCLEOTIDE SEQUENCE [LARGE SCALE GENOMIC DNA]</scope>
    <source>
        <strain evidence="2 3">S4J41</strain>
    </source>
</reference>
<evidence type="ECO:0000259" key="1">
    <source>
        <dbReference type="SMART" id="SM00382"/>
    </source>
</evidence>
<dbReference type="Proteomes" id="UP000294662">
    <property type="component" value="Unassembled WGS sequence"/>
</dbReference>
<sequence>MNDFDNVTPIRSDPALLKPKAKELLAAATWAGNFEPSLNRNYLVKGWLDKGTLTVVFGQSNVGKSFFALDLAHHISKGETWGNRRVNKGNVLYIAAEGGSSFPNRVSALDDPEFWVIAVPVTFAGKASDAVSMVEMVQHLASQTGRFDLIVVDTLSRVMGDGDENTAPDIADLVRNLDVLRRGTGSNIMLIHHSGKDVARGARGHSSLRAAVDTEIELTRDDIGVITAEVTKQRDGPTGYKFSYSLQQIELGCDQDGDPVTTCLVEPISAGETDGAQVNGPALAALNALEVLLDERGEILRDPRYPGTPCVNHKEWMEACIAGGQLSSSEKRETHRRIFNREVENLKKRGLVSIRDNRVWRLNPVD</sequence>
<dbReference type="OrthoDB" id="1496333at2"/>
<protein>
    <submittedName>
        <fullName evidence="2">AAA family ATPase</fullName>
    </submittedName>
</protein>
<accession>A0A4R5ENW6</accession>
<dbReference type="SUPFAM" id="SSF52540">
    <property type="entry name" value="P-loop containing nucleoside triphosphate hydrolases"/>
    <property type="match status" value="1"/>
</dbReference>
<dbReference type="AlphaFoldDB" id="A0A4R5ENW6"/>
<dbReference type="InterPro" id="IPR027417">
    <property type="entry name" value="P-loop_NTPase"/>
</dbReference>
<evidence type="ECO:0000313" key="3">
    <source>
        <dbReference type="Proteomes" id="UP000294662"/>
    </source>
</evidence>
<dbReference type="EMBL" id="SMFP01000010">
    <property type="protein sequence ID" value="TDE36318.1"/>
    <property type="molecule type" value="Genomic_DNA"/>
</dbReference>